<dbReference type="EMBL" id="JABWAD010000016">
    <property type="protein sequence ID" value="KAF6071562.1"/>
    <property type="molecule type" value="Genomic_DNA"/>
</dbReference>
<dbReference type="AlphaFoldDB" id="A0A8H6F6Q2"/>
<name>A0A8H6F6Q2_CANAX</name>
<feature type="region of interest" description="Disordered" evidence="1">
    <location>
        <begin position="21"/>
        <end position="152"/>
    </location>
</feature>
<organism evidence="2 3">
    <name type="scientific">Candida albicans</name>
    <name type="common">Yeast</name>
    <dbReference type="NCBI Taxonomy" id="5476"/>
    <lineage>
        <taxon>Eukaryota</taxon>
        <taxon>Fungi</taxon>
        <taxon>Dikarya</taxon>
        <taxon>Ascomycota</taxon>
        <taxon>Saccharomycotina</taxon>
        <taxon>Pichiomycetes</taxon>
        <taxon>Debaryomycetaceae</taxon>
        <taxon>Candida/Lodderomyces clade</taxon>
        <taxon>Candida</taxon>
    </lineage>
</organism>
<protein>
    <recommendedName>
        <fullName evidence="4">Protein FAF1</fullName>
    </recommendedName>
</protein>
<evidence type="ECO:0008006" key="4">
    <source>
        <dbReference type="Google" id="ProtNLM"/>
    </source>
</evidence>
<proteinExistence type="predicted"/>
<sequence>MSEDDEYIKALEIQRRNFEAQFGSIEDMGFEDKSKTQVELEDEDERSSQDSSDQSSGEDEEDSEFDEIDSDSNEEEMDFLGNDEEQDDIPKPKVFKLNDSSNTPLPVVSKQDRKLLKSGRAPTLLEISKKEKLAAKQQSKQQSAKSKAEDEENLANDLKLQRLLKESHILANTLEYSGADLTLQTIDFDDPTGKARRRALDSRIRELASTNSRTGGLPKKLEKMPMAMRKGMIKKRDERIKKYEQDARDAGIVLSKVRKGELRDLDAGRGSTSSSDRLGTGKKIDKRIRDRGLKINGIGRSTRNGLVISQGEIDRVNRGGKKGFRKRR</sequence>
<feature type="compositionally biased region" description="Acidic residues" evidence="1">
    <location>
        <begin position="56"/>
        <end position="87"/>
    </location>
</feature>
<dbReference type="GO" id="GO:0000462">
    <property type="term" value="P:maturation of SSU-rRNA from tricistronic rRNA transcript (SSU-rRNA, 5.8S rRNA, LSU-rRNA)"/>
    <property type="evidence" value="ECO:0007669"/>
    <property type="project" value="TreeGrafter"/>
</dbReference>
<gene>
    <name evidence="2" type="ORF">FOB64_001288</name>
</gene>
<dbReference type="GO" id="GO:0005730">
    <property type="term" value="C:nucleolus"/>
    <property type="evidence" value="ECO:0007669"/>
    <property type="project" value="TreeGrafter"/>
</dbReference>
<comment type="caution">
    <text evidence="2">The sequence shown here is derived from an EMBL/GenBank/DDBJ whole genome shotgun (WGS) entry which is preliminary data.</text>
</comment>
<dbReference type="PANTHER" id="PTHR28096:SF1">
    <property type="entry name" value="PROTEIN FAF1"/>
    <property type="match status" value="1"/>
</dbReference>
<evidence type="ECO:0000313" key="3">
    <source>
        <dbReference type="Proteomes" id="UP000536275"/>
    </source>
</evidence>
<accession>A0A8H6F6Q2</accession>
<dbReference type="InterPro" id="IPR053030">
    <property type="entry name" value="Ribosomal_biogenesis_FAF1-like"/>
</dbReference>
<dbReference type="PANTHER" id="PTHR28096">
    <property type="entry name" value="PROTEIN FAF1"/>
    <property type="match status" value="1"/>
</dbReference>
<reference evidence="2 3" key="1">
    <citation type="submission" date="2020-03" db="EMBL/GenBank/DDBJ databases">
        <title>FDA dAtabase for Regulatory Grade micrObial Sequences (FDA-ARGOS): Supporting development and validation of Infectious Disease Dx tests.</title>
        <authorList>
            <person name="Campos J."/>
            <person name="Goldberg B."/>
            <person name="Tallon L."/>
            <person name="Sadzewicz L."/>
            <person name="Vavikolanu K."/>
            <person name="Mehta A."/>
            <person name="Aluvathingal J."/>
            <person name="Nadendla S."/>
            <person name="Nandy P."/>
            <person name="Geyer C."/>
            <person name="Yan Y."/>
            <person name="Sichtig H."/>
        </authorList>
    </citation>
    <scope>NUCLEOTIDE SEQUENCE [LARGE SCALE GENOMIC DNA]</scope>
    <source>
        <strain evidence="2 3">FDAARGOS_656</strain>
    </source>
</reference>
<evidence type="ECO:0000256" key="1">
    <source>
        <dbReference type="SAM" id="MobiDB-lite"/>
    </source>
</evidence>
<dbReference type="Proteomes" id="UP000536275">
    <property type="component" value="Unassembled WGS sequence"/>
</dbReference>
<evidence type="ECO:0000313" key="2">
    <source>
        <dbReference type="EMBL" id="KAF6071562.1"/>
    </source>
</evidence>
<feature type="compositionally biased region" description="Low complexity" evidence="1">
    <location>
        <begin position="135"/>
        <end position="145"/>
    </location>
</feature>